<dbReference type="PANTHER" id="PTHR30203">
    <property type="entry name" value="OUTER MEMBRANE CATION EFFLUX PROTEIN"/>
    <property type="match status" value="1"/>
</dbReference>
<feature type="chain" id="PRO_5031599782" evidence="9">
    <location>
        <begin position="25"/>
        <end position="480"/>
    </location>
</feature>
<organism evidence="10 11">
    <name type="scientific">Pseudoduganella rivuli</name>
    <dbReference type="NCBI Taxonomy" id="2666085"/>
    <lineage>
        <taxon>Bacteria</taxon>
        <taxon>Pseudomonadati</taxon>
        <taxon>Pseudomonadota</taxon>
        <taxon>Betaproteobacteria</taxon>
        <taxon>Burkholderiales</taxon>
        <taxon>Oxalobacteraceae</taxon>
        <taxon>Telluria group</taxon>
        <taxon>Pseudoduganella</taxon>
    </lineage>
</organism>
<keyword evidence="3 9" id="KW-1134">Transmembrane beta strand</keyword>
<keyword evidence="8 9" id="KW-0449">Lipoprotein</keyword>
<comment type="similarity">
    <text evidence="2 9">Belongs to the outer membrane factor (OMF) (TC 1.B.17) family.</text>
</comment>
<evidence type="ECO:0000256" key="4">
    <source>
        <dbReference type="ARBA" id="ARBA00022692"/>
    </source>
</evidence>
<proteinExistence type="inferred from homology"/>
<dbReference type="Gene3D" id="2.20.200.10">
    <property type="entry name" value="Outer membrane efflux proteins (OEP)"/>
    <property type="match status" value="1"/>
</dbReference>
<dbReference type="NCBIfam" id="TIGR01845">
    <property type="entry name" value="outer_NodT"/>
    <property type="match status" value="1"/>
</dbReference>
<evidence type="ECO:0000256" key="1">
    <source>
        <dbReference type="ARBA" id="ARBA00004370"/>
    </source>
</evidence>
<dbReference type="Pfam" id="PF02321">
    <property type="entry name" value="OEP"/>
    <property type="match status" value="2"/>
</dbReference>
<dbReference type="Proteomes" id="UP000446768">
    <property type="component" value="Unassembled WGS sequence"/>
</dbReference>
<evidence type="ECO:0000256" key="7">
    <source>
        <dbReference type="ARBA" id="ARBA00023139"/>
    </source>
</evidence>
<dbReference type="Gene3D" id="1.20.1600.10">
    <property type="entry name" value="Outer membrane efflux proteins (OEP)"/>
    <property type="match status" value="1"/>
</dbReference>
<evidence type="ECO:0000313" key="11">
    <source>
        <dbReference type="Proteomes" id="UP000446768"/>
    </source>
</evidence>
<name>A0A7X2LT32_9BURK</name>
<gene>
    <name evidence="10" type="ORF">GJ700_20685</name>
</gene>
<evidence type="ECO:0000256" key="3">
    <source>
        <dbReference type="ARBA" id="ARBA00022452"/>
    </source>
</evidence>
<accession>A0A7X2LT32</accession>
<keyword evidence="11" id="KW-1185">Reference proteome</keyword>
<keyword evidence="6 9" id="KW-0472">Membrane</keyword>
<evidence type="ECO:0000256" key="9">
    <source>
        <dbReference type="RuleBase" id="RU362097"/>
    </source>
</evidence>
<dbReference type="PROSITE" id="PS51257">
    <property type="entry name" value="PROKAR_LIPOPROTEIN"/>
    <property type="match status" value="1"/>
</dbReference>
<keyword evidence="4 9" id="KW-0812">Transmembrane</keyword>
<dbReference type="InterPro" id="IPR003423">
    <property type="entry name" value="OMP_efflux"/>
</dbReference>
<dbReference type="GO" id="GO:0005886">
    <property type="term" value="C:plasma membrane"/>
    <property type="evidence" value="ECO:0007669"/>
    <property type="project" value="UniProtKB-SubCell"/>
</dbReference>
<evidence type="ECO:0000256" key="8">
    <source>
        <dbReference type="ARBA" id="ARBA00023288"/>
    </source>
</evidence>
<sequence>MPRRAALVIAVPLLLAACASPDGAQPAQARLTDPAQLDAGAAIIAAAGNGDAAWPDESWWTALGDPQLDRLVQRAQAGNPGLRASEARVRLAQALASAADAATGPTVNASAGADRTRYPEHGTAPAAIAGRTLWKESATVTGAIDLDVWGRQRAALQAALGDVRTAQAEQQMARLALQTAIVRTYIKLAHAHALHDLATDTLQQRRRLHAMARKRHAAGLSGAHETAALAATLPAGEREQQQALAAIALLQHQLAALIGQGPGDGDHIARPTLNLATTATPAATLPSALPAQLVGRRPDVATQRWRVEAAASRIGAARADFYPDINLVAFAGLQAFGFTRLLEAGSRTMGVAPAVTLPVFDSGRLRSRLGAQNAAWDIAVEQYNGAVVQALAEVADAVSQQRAIATQLQQSEAAQAAAIHAEDLAERAWRAGLTDADALLHARLTALHEQQSVLDATARLLENHTLLMAALGGGVKAEIH</sequence>
<evidence type="ECO:0000256" key="2">
    <source>
        <dbReference type="ARBA" id="ARBA00007613"/>
    </source>
</evidence>
<dbReference type="InterPro" id="IPR010131">
    <property type="entry name" value="MdtP/NodT-like"/>
</dbReference>
<dbReference type="GO" id="GO:0015562">
    <property type="term" value="F:efflux transmembrane transporter activity"/>
    <property type="evidence" value="ECO:0007669"/>
    <property type="project" value="InterPro"/>
</dbReference>
<evidence type="ECO:0000256" key="6">
    <source>
        <dbReference type="ARBA" id="ARBA00023136"/>
    </source>
</evidence>
<evidence type="ECO:0000313" key="10">
    <source>
        <dbReference type="EMBL" id="MRV74130.1"/>
    </source>
</evidence>
<dbReference type="SUPFAM" id="SSF56954">
    <property type="entry name" value="Outer membrane efflux proteins (OEP)"/>
    <property type="match status" value="1"/>
</dbReference>
<comment type="caution">
    <text evidence="10">The sequence shown here is derived from an EMBL/GenBank/DDBJ whole genome shotgun (WGS) entry which is preliminary data.</text>
</comment>
<keyword evidence="5 9" id="KW-0732">Signal</keyword>
<protein>
    <submittedName>
        <fullName evidence="10">Efflux transporter outer membrane subunit</fullName>
    </submittedName>
</protein>
<feature type="signal peptide" evidence="9">
    <location>
        <begin position="1"/>
        <end position="24"/>
    </location>
</feature>
<reference evidence="10 11" key="1">
    <citation type="submission" date="2019-11" db="EMBL/GenBank/DDBJ databases">
        <title>Novel species isolated from a subtropical stream in China.</title>
        <authorList>
            <person name="Lu H."/>
        </authorList>
    </citation>
    <scope>NUCLEOTIDE SEQUENCE [LARGE SCALE GENOMIC DNA]</scope>
    <source>
        <strain evidence="10 11">FT92W</strain>
    </source>
</reference>
<dbReference type="AlphaFoldDB" id="A0A7X2LT32"/>
<evidence type="ECO:0000256" key="5">
    <source>
        <dbReference type="ARBA" id="ARBA00022729"/>
    </source>
</evidence>
<dbReference type="PANTHER" id="PTHR30203:SF20">
    <property type="entry name" value="MULTIDRUG RESISTANCE OUTER MEMBRANE PROTEIN MDTP-RELATED"/>
    <property type="match status" value="1"/>
</dbReference>
<dbReference type="EMBL" id="WKJJ01000013">
    <property type="protein sequence ID" value="MRV74130.1"/>
    <property type="molecule type" value="Genomic_DNA"/>
</dbReference>
<keyword evidence="7 9" id="KW-0564">Palmitate</keyword>
<comment type="subcellular location">
    <subcellularLocation>
        <location evidence="9">Cell membrane</location>
        <topology evidence="9">Lipid-anchor</topology>
    </subcellularLocation>
    <subcellularLocation>
        <location evidence="1">Membrane</location>
    </subcellularLocation>
</comment>